<evidence type="ECO:0000313" key="14">
    <source>
        <dbReference type="EMBL" id="HIQ64728.1"/>
    </source>
</evidence>
<gene>
    <name evidence="10 14" type="primary">miaA</name>
    <name evidence="14" type="ORF">IAC85_03215</name>
</gene>
<feature type="site" description="Interaction with substrate tRNA" evidence="10">
    <location>
        <position position="100"/>
    </location>
</feature>
<evidence type="ECO:0000256" key="6">
    <source>
        <dbReference type="ARBA" id="ARBA00022741"/>
    </source>
</evidence>
<dbReference type="Proteomes" id="UP000886725">
    <property type="component" value="Unassembled WGS sequence"/>
</dbReference>
<dbReference type="InterPro" id="IPR027417">
    <property type="entry name" value="P-loop_NTPase"/>
</dbReference>
<comment type="subunit">
    <text evidence="10">Monomer.</text>
</comment>
<dbReference type="EC" id="2.5.1.75" evidence="10"/>
<comment type="function">
    <text evidence="2 10 12">Catalyzes the transfer of a dimethylallyl group onto the adenine at position 37 in tRNAs that read codons beginning with uridine, leading to the formation of N6-(dimethylallyl)adenosine (i(6)A).</text>
</comment>
<keyword evidence="5 10" id="KW-0819">tRNA processing</keyword>
<keyword evidence="4 10" id="KW-0808">Transferase</keyword>
<evidence type="ECO:0000313" key="15">
    <source>
        <dbReference type="Proteomes" id="UP000886725"/>
    </source>
</evidence>
<evidence type="ECO:0000256" key="1">
    <source>
        <dbReference type="ARBA" id="ARBA00001946"/>
    </source>
</evidence>
<dbReference type="AlphaFoldDB" id="A0A9D1CKP2"/>
<evidence type="ECO:0000256" key="13">
    <source>
        <dbReference type="RuleBase" id="RU003785"/>
    </source>
</evidence>
<dbReference type="InterPro" id="IPR018022">
    <property type="entry name" value="IPT"/>
</dbReference>
<dbReference type="Pfam" id="PF01715">
    <property type="entry name" value="IPPT"/>
    <property type="match status" value="1"/>
</dbReference>
<evidence type="ECO:0000256" key="2">
    <source>
        <dbReference type="ARBA" id="ARBA00003213"/>
    </source>
</evidence>
<dbReference type="PANTHER" id="PTHR11088:SF60">
    <property type="entry name" value="TRNA DIMETHYLALLYLTRANSFERASE"/>
    <property type="match status" value="1"/>
</dbReference>
<proteinExistence type="inferred from homology"/>
<evidence type="ECO:0000256" key="10">
    <source>
        <dbReference type="HAMAP-Rule" id="MF_00185"/>
    </source>
</evidence>
<keyword evidence="7 10" id="KW-0067">ATP-binding</keyword>
<comment type="catalytic activity">
    <reaction evidence="9 10 11">
        <text>adenosine(37) in tRNA + dimethylallyl diphosphate = N(6)-dimethylallyladenosine(37) in tRNA + diphosphate</text>
        <dbReference type="Rhea" id="RHEA:26482"/>
        <dbReference type="Rhea" id="RHEA-COMP:10162"/>
        <dbReference type="Rhea" id="RHEA-COMP:10375"/>
        <dbReference type="ChEBI" id="CHEBI:33019"/>
        <dbReference type="ChEBI" id="CHEBI:57623"/>
        <dbReference type="ChEBI" id="CHEBI:74411"/>
        <dbReference type="ChEBI" id="CHEBI:74415"/>
        <dbReference type="EC" id="2.5.1.75"/>
    </reaction>
</comment>
<keyword evidence="8 10" id="KW-0460">Magnesium</keyword>
<dbReference type="HAMAP" id="MF_00185">
    <property type="entry name" value="IPP_trans"/>
    <property type="match status" value="1"/>
</dbReference>
<dbReference type="EMBL" id="DVFU01000064">
    <property type="protein sequence ID" value="HIQ64728.1"/>
    <property type="molecule type" value="Genomic_DNA"/>
</dbReference>
<comment type="caution">
    <text evidence="14">The sequence shown here is derived from an EMBL/GenBank/DDBJ whole genome shotgun (WGS) entry which is preliminary data.</text>
</comment>
<protein>
    <recommendedName>
        <fullName evidence="10">tRNA dimethylallyltransferase</fullName>
        <ecNumber evidence="10">2.5.1.75</ecNumber>
    </recommendedName>
    <alternativeName>
        <fullName evidence="10">Dimethylallyl diphosphate:tRNA dimethylallyltransferase</fullName>
        <shortName evidence="10">DMAPP:tRNA dimethylallyltransferase</shortName>
        <shortName evidence="10">DMATase</shortName>
    </alternativeName>
    <alternativeName>
        <fullName evidence="10">Isopentenyl-diphosphate:tRNA isopentenyltransferase</fullName>
        <shortName evidence="10">IPP transferase</shortName>
        <shortName evidence="10">IPPT</shortName>
        <shortName evidence="10">IPTase</shortName>
    </alternativeName>
</protein>
<keyword evidence="6 10" id="KW-0547">Nucleotide-binding</keyword>
<reference evidence="14" key="1">
    <citation type="submission" date="2020-10" db="EMBL/GenBank/DDBJ databases">
        <authorList>
            <person name="Gilroy R."/>
        </authorList>
    </citation>
    <scope>NUCLEOTIDE SEQUENCE</scope>
    <source>
        <strain evidence="14">CHK165-10780</strain>
    </source>
</reference>
<reference evidence="14" key="2">
    <citation type="journal article" date="2021" name="PeerJ">
        <title>Extensive microbial diversity within the chicken gut microbiome revealed by metagenomics and culture.</title>
        <authorList>
            <person name="Gilroy R."/>
            <person name="Ravi A."/>
            <person name="Getino M."/>
            <person name="Pursley I."/>
            <person name="Horton D.L."/>
            <person name="Alikhan N.F."/>
            <person name="Baker D."/>
            <person name="Gharbi K."/>
            <person name="Hall N."/>
            <person name="Watson M."/>
            <person name="Adriaenssens E.M."/>
            <person name="Foster-Nyarko E."/>
            <person name="Jarju S."/>
            <person name="Secka A."/>
            <person name="Antonio M."/>
            <person name="Oren A."/>
            <person name="Chaudhuri R.R."/>
            <person name="La Ragione R."/>
            <person name="Hildebrand F."/>
            <person name="Pallen M.J."/>
        </authorList>
    </citation>
    <scope>NUCLEOTIDE SEQUENCE</scope>
    <source>
        <strain evidence="14">CHK165-10780</strain>
    </source>
</reference>
<dbReference type="Gene3D" id="3.40.50.300">
    <property type="entry name" value="P-loop containing nucleotide triphosphate hydrolases"/>
    <property type="match status" value="1"/>
</dbReference>
<comment type="similarity">
    <text evidence="3 10 13">Belongs to the IPP transferase family.</text>
</comment>
<evidence type="ECO:0000256" key="8">
    <source>
        <dbReference type="ARBA" id="ARBA00022842"/>
    </source>
</evidence>
<dbReference type="GO" id="GO:0052381">
    <property type="term" value="F:tRNA dimethylallyltransferase activity"/>
    <property type="evidence" value="ECO:0007669"/>
    <property type="project" value="UniProtKB-UniRule"/>
</dbReference>
<evidence type="ECO:0000256" key="11">
    <source>
        <dbReference type="RuleBase" id="RU003783"/>
    </source>
</evidence>
<feature type="binding site" evidence="10">
    <location>
        <begin position="9"/>
        <end position="16"/>
    </location>
    <ligand>
        <name>ATP</name>
        <dbReference type="ChEBI" id="CHEBI:30616"/>
    </ligand>
</feature>
<evidence type="ECO:0000256" key="12">
    <source>
        <dbReference type="RuleBase" id="RU003784"/>
    </source>
</evidence>
<organism evidence="14 15">
    <name type="scientific">Candidatus Faecenecus gallistercoris</name>
    <dbReference type="NCBI Taxonomy" id="2840793"/>
    <lineage>
        <taxon>Bacteria</taxon>
        <taxon>Bacillati</taxon>
        <taxon>Bacillota</taxon>
        <taxon>Bacillota incertae sedis</taxon>
        <taxon>Candidatus Faecenecus</taxon>
    </lineage>
</organism>
<comment type="caution">
    <text evidence="10">Lacks conserved residue(s) required for the propagation of feature annotation.</text>
</comment>
<evidence type="ECO:0000256" key="9">
    <source>
        <dbReference type="ARBA" id="ARBA00049563"/>
    </source>
</evidence>
<evidence type="ECO:0000256" key="4">
    <source>
        <dbReference type="ARBA" id="ARBA00022679"/>
    </source>
</evidence>
<sequence>MLKLIAIVGPTGVGKTKLSIALAKHYDAEIINCDAMQVYKGMDIGTAKVTTEEMDGIPHHLLSFVPVTRNYTVFDYQKDGRQVIDEIRSRGKNIILVGGTGLYLKALLYRYEFHEVPKIEHIEDLTLEEMLATLQREGVSLENVDVSNRRRVERLYTNVMAGVFPTKTGNELLYDAVFIGLTTEREHLYSIIDTRVSKMISDGLVDEVKSLLPYANDSKALSTAIGYKEIISYLEGDCTLEEAISLIQKNSRHYAKRQYTFFRHQLPVHWISVCFDDFQKTIQEAIDWITKENSSR</sequence>
<feature type="binding site" evidence="10">
    <location>
        <begin position="11"/>
        <end position="16"/>
    </location>
    <ligand>
        <name>substrate</name>
    </ligand>
</feature>
<dbReference type="GO" id="GO:0005524">
    <property type="term" value="F:ATP binding"/>
    <property type="evidence" value="ECO:0007669"/>
    <property type="project" value="UniProtKB-UniRule"/>
</dbReference>
<name>A0A9D1CKP2_9FIRM</name>
<evidence type="ECO:0000256" key="5">
    <source>
        <dbReference type="ARBA" id="ARBA00022694"/>
    </source>
</evidence>
<dbReference type="PANTHER" id="PTHR11088">
    <property type="entry name" value="TRNA DIMETHYLALLYLTRANSFERASE"/>
    <property type="match status" value="1"/>
</dbReference>
<evidence type="ECO:0000256" key="7">
    <source>
        <dbReference type="ARBA" id="ARBA00022840"/>
    </source>
</evidence>
<comment type="cofactor">
    <cofactor evidence="1 10">
        <name>Mg(2+)</name>
        <dbReference type="ChEBI" id="CHEBI:18420"/>
    </cofactor>
</comment>
<dbReference type="NCBIfam" id="TIGR00174">
    <property type="entry name" value="miaA"/>
    <property type="match status" value="1"/>
</dbReference>
<dbReference type="GO" id="GO:0006400">
    <property type="term" value="P:tRNA modification"/>
    <property type="evidence" value="ECO:0007669"/>
    <property type="project" value="TreeGrafter"/>
</dbReference>
<evidence type="ECO:0000256" key="3">
    <source>
        <dbReference type="ARBA" id="ARBA00005842"/>
    </source>
</evidence>
<dbReference type="InterPro" id="IPR039657">
    <property type="entry name" value="Dimethylallyltransferase"/>
</dbReference>
<accession>A0A9D1CKP2</accession>
<dbReference type="SUPFAM" id="SSF52540">
    <property type="entry name" value="P-loop containing nucleoside triphosphate hydrolases"/>
    <property type="match status" value="1"/>
</dbReference>